<evidence type="ECO:0000256" key="1">
    <source>
        <dbReference type="SAM" id="MobiDB-lite"/>
    </source>
</evidence>
<dbReference type="Gramene" id="KQL24017">
    <property type="protein sequence ID" value="KQL24017"/>
    <property type="gene ID" value="SETIT_032239mg"/>
</dbReference>
<dbReference type="FunCoup" id="K4A053">
    <property type="interactions" value="2"/>
</dbReference>
<dbReference type="Proteomes" id="UP000004995">
    <property type="component" value="Unassembled WGS sequence"/>
</dbReference>
<proteinExistence type="predicted"/>
<dbReference type="EnsemblPlants" id="KQL24017">
    <property type="protein sequence ID" value="KQL24017"/>
    <property type="gene ID" value="SETIT_032239mg"/>
</dbReference>
<dbReference type="InParanoid" id="K4A053"/>
<dbReference type="PANTHER" id="PTHR31286:SF167">
    <property type="entry name" value="OS09G0268800 PROTEIN"/>
    <property type="match status" value="1"/>
</dbReference>
<dbReference type="OMA" id="EPMEEKH"/>
<dbReference type="STRING" id="4555.K4A053"/>
<organism evidence="2 3">
    <name type="scientific">Setaria italica</name>
    <name type="common">Foxtail millet</name>
    <name type="synonym">Panicum italicum</name>
    <dbReference type="NCBI Taxonomy" id="4555"/>
    <lineage>
        <taxon>Eukaryota</taxon>
        <taxon>Viridiplantae</taxon>
        <taxon>Streptophyta</taxon>
        <taxon>Embryophyta</taxon>
        <taxon>Tracheophyta</taxon>
        <taxon>Spermatophyta</taxon>
        <taxon>Magnoliopsida</taxon>
        <taxon>Liliopsida</taxon>
        <taxon>Poales</taxon>
        <taxon>Poaceae</taxon>
        <taxon>PACMAD clade</taxon>
        <taxon>Panicoideae</taxon>
        <taxon>Panicodae</taxon>
        <taxon>Paniceae</taxon>
        <taxon>Cenchrinae</taxon>
        <taxon>Setaria</taxon>
    </lineage>
</organism>
<dbReference type="HOGENOM" id="CLU_052737_0_0_1"/>
<feature type="region of interest" description="Disordered" evidence="1">
    <location>
        <begin position="233"/>
        <end position="263"/>
    </location>
</feature>
<feature type="compositionally biased region" description="Basic and acidic residues" evidence="1">
    <location>
        <begin position="254"/>
        <end position="263"/>
    </location>
</feature>
<sequence>MFEEFDGSIAIPTVYPHVVPAWVQIHKVPHLYHMESILKQLASKIGGLVTVEMRAIATDGGDFHRARVNLEMSRPLLRFVTLTPEGWDSILIQVKYEKIPRFCSHCGLMGYVHLECGTGEYTEEDHYASNPKKSVELARRGAEAEAKVAGAHIHGEESGWRRRWDRMMEAGLDKGSDVELSDAATSHVEPMEEKHVMSREVLAKKQLSMTAELSNKVEIGVPPPHPMYISLREKKKQKKLIESEKDVPNTSMVDSEKEDHREQ</sequence>
<dbReference type="eggNOG" id="ENOG502T18I">
    <property type="taxonomic scope" value="Eukaryota"/>
</dbReference>
<accession>K4A053</accession>
<dbReference type="InterPro" id="IPR040256">
    <property type="entry name" value="At4g02000-like"/>
</dbReference>
<dbReference type="EMBL" id="AGNK02001002">
    <property type="status" value="NOT_ANNOTATED_CDS"/>
    <property type="molecule type" value="Genomic_DNA"/>
</dbReference>
<reference evidence="3" key="1">
    <citation type="journal article" date="2012" name="Nat. Biotechnol.">
        <title>Reference genome sequence of the model plant Setaria.</title>
        <authorList>
            <person name="Bennetzen J.L."/>
            <person name="Schmutz J."/>
            <person name="Wang H."/>
            <person name="Percifield R."/>
            <person name="Hawkins J."/>
            <person name="Pontaroli A.C."/>
            <person name="Estep M."/>
            <person name="Feng L."/>
            <person name="Vaughn J.N."/>
            <person name="Grimwood J."/>
            <person name="Jenkins J."/>
            <person name="Barry K."/>
            <person name="Lindquist E."/>
            <person name="Hellsten U."/>
            <person name="Deshpande S."/>
            <person name="Wang X."/>
            <person name="Wu X."/>
            <person name="Mitros T."/>
            <person name="Triplett J."/>
            <person name="Yang X."/>
            <person name="Ye C.Y."/>
            <person name="Mauro-Herrera M."/>
            <person name="Wang L."/>
            <person name="Li P."/>
            <person name="Sharma M."/>
            <person name="Sharma R."/>
            <person name="Ronald P.C."/>
            <person name="Panaud O."/>
            <person name="Kellogg E.A."/>
            <person name="Brutnell T.P."/>
            <person name="Doust A.N."/>
            <person name="Tuskan G.A."/>
            <person name="Rokhsar D."/>
            <person name="Devos K.M."/>
        </authorList>
    </citation>
    <scope>NUCLEOTIDE SEQUENCE [LARGE SCALE GENOMIC DNA]</scope>
    <source>
        <strain evidence="3">cv. Yugu1</strain>
    </source>
</reference>
<dbReference type="AlphaFoldDB" id="K4A053"/>
<name>K4A053_SETIT</name>
<keyword evidence="3" id="KW-1185">Reference proteome</keyword>
<evidence type="ECO:0000313" key="3">
    <source>
        <dbReference type="Proteomes" id="UP000004995"/>
    </source>
</evidence>
<evidence type="ECO:0000313" key="2">
    <source>
        <dbReference type="EnsemblPlants" id="KQL24017"/>
    </source>
</evidence>
<protein>
    <submittedName>
        <fullName evidence="2">Uncharacterized protein</fullName>
    </submittedName>
</protein>
<dbReference type="PANTHER" id="PTHR31286">
    <property type="entry name" value="GLYCINE-RICH CELL WALL STRUCTURAL PROTEIN 1.8-LIKE"/>
    <property type="match status" value="1"/>
</dbReference>
<reference evidence="2" key="2">
    <citation type="submission" date="2018-08" db="UniProtKB">
        <authorList>
            <consortium name="EnsemblPlants"/>
        </authorList>
    </citation>
    <scope>IDENTIFICATION</scope>
    <source>
        <strain evidence="2">Yugu1</strain>
    </source>
</reference>